<dbReference type="GO" id="GO:0003700">
    <property type="term" value="F:DNA-binding transcription factor activity"/>
    <property type="evidence" value="ECO:0007669"/>
    <property type="project" value="InterPro"/>
</dbReference>
<dbReference type="InterPro" id="IPR020449">
    <property type="entry name" value="Tscrpt_reg_AraC-type_HTH"/>
</dbReference>
<name>A0A059KW80_9PSED</name>
<comment type="caution">
    <text evidence="6">The sequence shown here is derived from an EMBL/GenBank/DDBJ whole genome shotgun (WGS) entry which is preliminary data.</text>
</comment>
<keyword evidence="2" id="KW-0238">DNA-binding</keyword>
<dbReference type="SMART" id="SM00342">
    <property type="entry name" value="HTH_ARAC"/>
    <property type="match status" value="1"/>
</dbReference>
<proteinExistence type="predicted"/>
<dbReference type="Proteomes" id="UP000026739">
    <property type="component" value="Unassembled WGS sequence"/>
</dbReference>
<organism evidence="6 7">
    <name type="scientific">Pseudomonas mandelii PD30</name>
    <dbReference type="NCBI Taxonomy" id="1419583"/>
    <lineage>
        <taxon>Bacteria</taxon>
        <taxon>Pseudomonadati</taxon>
        <taxon>Pseudomonadota</taxon>
        <taxon>Gammaproteobacteria</taxon>
        <taxon>Pseudomonadales</taxon>
        <taxon>Pseudomonadaceae</taxon>
        <taxon>Pseudomonas</taxon>
    </lineage>
</organism>
<dbReference type="AlphaFoldDB" id="A0A059KW80"/>
<dbReference type="EMBL" id="AZQQ01000099">
    <property type="protein sequence ID" value="KDD66246.1"/>
    <property type="molecule type" value="Genomic_DNA"/>
</dbReference>
<dbReference type="PANTHER" id="PTHR46796">
    <property type="entry name" value="HTH-TYPE TRANSCRIPTIONAL ACTIVATOR RHAS-RELATED"/>
    <property type="match status" value="1"/>
</dbReference>
<reference evidence="6 7" key="1">
    <citation type="submission" date="2013-12" db="EMBL/GenBank/DDBJ databases">
        <authorList>
            <person name="Formusa P.A."/>
            <person name="Habash M."/>
            <person name="Lee H."/>
            <person name="Trevors J.T."/>
        </authorList>
    </citation>
    <scope>NUCLEOTIDE SEQUENCE [LARGE SCALE GENOMIC DNA]</scope>
    <source>
        <strain evidence="6 7">PD30</strain>
    </source>
</reference>
<evidence type="ECO:0000256" key="1">
    <source>
        <dbReference type="ARBA" id="ARBA00023015"/>
    </source>
</evidence>
<sequence length="166" mass="18944">MNPQSVNSDHSCELARPLGALSSWQERRAKELMLRDMGSCVRISEIAEHCNLSRSHFSRAFKKGTGHSPQGWLMRMKIEKAKNLLITSMPITDVVYECGFADHSHFTHTFSRLEGMTPKAWRRAVDHVITNRRPNTPMIDRDISDRRIPDSVVNGLRQPRAQALHA</sequence>
<gene>
    <name evidence="6" type="ORF">V466_25210</name>
</gene>
<keyword evidence="3" id="KW-0804">Transcription</keyword>
<accession>A0A059KW80</accession>
<dbReference type="PROSITE" id="PS01124">
    <property type="entry name" value="HTH_ARAC_FAMILY_2"/>
    <property type="match status" value="1"/>
</dbReference>
<evidence type="ECO:0000256" key="4">
    <source>
        <dbReference type="ARBA" id="ARBA00037345"/>
    </source>
</evidence>
<dbReference type="InterPro" id="IPR018060">
    <property type="entry name" value="HTH_AraC"/>
</dbReference>
<dbReference type="InterPro" id="IPR009057">
    <property type="entry name" value="Homeodomain-like_sf"/>
</dbReference>
<dbReference type="Pfam" id="PF12833">
    <property type="entry name" value="HTH_18"/>
    <property type="match status" value="1"/>
</dbReference>
<dbReference type="PANTHER" id="PTHR46796:SF14">
    <property type="entry name" value="TRANSCRIPTIONAL REGULATORY PROTEIN"/>
    <property type="match status" value="1"/>
</dbReference>
<evidence type="ECO:0000256" key="3">
    <source>
        <dbReference type="ARBA" id="ARBA00023163"/>
    </source>
</evidence>
<dbReference type="SUPFAM" id="SSF46689">
    <property type="entry name" value="Homeodomain-like"/>
    <property type="match status" value="2"/>
</dbReference>
<evidence type="ECO:0000256" key="2">
    <source>
        <dbReference type="ARBA" id="ARBA00023125"/>
    </source>
</evidence>
<dbReference type="RefSeq" id="WP_033060789.1">
    <property type="nucleotide sequence ID" value="NZ_AZQQ01000099.1"/>
</dbReference>
<dbReference type="InterPro" id="IPR050204">
    <property type="entry name" value="AraC_XylS_family_regulators"/>
</dbReference>
<evidence type="ECO:0000313" key="6">
    <source>
        <dbReference type="EMBL" id="KDD66246.1"/>
    </source>
</evidence>
<protein>
    <submittedName>
        <fullName evidence="6">AraC family transcriptional regulator</fullName>
    </submittedName>
</protein>
<dbReference type="PRINTS" id="PR00032">
    <property type="entry name" value="HTHARAC"/>
</dbReference>
<dbReference type="Gene3D" id="1.10.10.60">
    <property type="entry name" value="Homeodomain-like"/>
    <property type="match status" value="2"/>
</dbReference>
<comment type="function">
    <text evidence="4">Regulatory protein of the TOL plasmid xyl operons. XylS activates the xylXYZLTEGFJQKIH operon required for the degradation of toluene, m-xylene and p-xylene.</text>
</comment>
<evidence type="ECO:0000259" key="5">
    <source>
        <dbReference type="PROSITE" id="PS01124"/>
    </source>
</evidence>
<feature type="domain" description="HTH araC/xylS-type" evidence="5">
    <location>
        <begin position="27"/>
        <end position="124"/>
    </location>
</feature>
<dbReference type="GO" id="GO:0043565">
    <property type="term" value="F:sequence-specific DNA binding"/>
    <property type="evidence" value="ECO:0007669"/>
    <property type="project" value="InterPro"/>
</dbReference>
<dbReference type="eggNOG" id="COG2207">
    <property type="taxonomic scope" value="Bacteria"/>
</dbReference>
<evidence type="ECO:0000313" key="7">
    <source>
        <dbReference type="Proteomes" id="UP000026739"/>
    </source>
</evidence>
<keyword evidence="1" id="KW-0805">Transcription regulation</keyword>